<dbReference type="Proteomes" id="UP000813385">
    <property type="component" value="Unassembled WGS sequence"/>
</dbReference>
<keyword evidence="4" id="KW-1185">Reference proteome</keyword>
<dbReference type="EMBL" id="JAGPXD010000002">
    <property type="protein sequence ID" value="KAH7367859.1"/>
    <property type="molecule type" value="Genomic_DNA"/>
</dbReference>
<evidence type="ECO:0000256" key="1">
    <source>
        <dbReference type="SAM" id="MobiDB-lite"/>
    </source>
</evidence>
<dbReference type="PANTHER" id="PTHR33112:SF16">
    <property type="entry name" value="HETEROKARYON INCOMPATIBILITY DOMAIN-CONTAINING PROTEIN"/>
    <property type="match status" value="1"/>
</dbReference>
<feature type="region of interest" description="Disordered" evidence="1">
    <location>
        <begin position="96"/>
        <end position="118"/>
    </location>
</feature>
<organism evidence="3 4">
    <name type="scientific">Plectosphaerella cucumerina</name>
    <dbReference type="NCBI Taxonomy" id="40658"/>
    <lineage>
        <taxon>Eukaryota</taxon>
        <taxon>Fungi</taxon>
        <taxon>Dikarya</taxon>
        <taxon>Ascomycota</taxon>
        <taxon>Pezizomycotina</taxon>
        <taxon>Sordariomycetes</taxon>
        <taxon>Hypocreomycetidae</taxon>
        <taxon>Glomerellales</taxon>
        <taxon>Plectosphaerellaceae</taxon>
        <taxon>Plectosphaerella</taxon>
    </lineage>
</organism>
<dbReference type="AlphaFoldDB" id="A0A8K0X6R8"/>
<evidence type="ECO:0000313" key="4">
    <source>
        <dbReference type="Proteomes" id="UP000813385"/>
    </source>
</evidence>
<evidence type="ECO:0000313" key="3">
    <source>
        <dbReference type="EMBL" id="KAH7367859.1"/>
    </source>
</evidence>
<comment type="caution">
    <text evidence="3">The sequence shown here is derived from an EMBL/GenBank/DDBJ whole genome shotgun (WGS) entry which is preliminary data.</text>
</comment>
<protein>
    <submittedName>
        <fullName evidence="3">Heterokaryon incompatibility protein-domain-containing protein</fullName>
    </submittedName>
</protein>
<gene>
    <name evidence="3" type="ORF">B0T11DRAFT_58439</name>
</gene>
<dbReference type="Pfam" id="PF06985">
    <property type="entry name" value="HET"/>
    <property type="match status" value="1"/>
</dbReference>
<feature type="domain" description="Heterokaryon incompatibility" evidence="2">
    <location>
        <begin position="223"/>
        <end position="378"/>
    </location>
</feature>
<sequence length="731" mass="80919">METVEALSAIQPTSNAADHDWPWPGLCGSCVALFCDHDAVSRMHEETETVHLTCESETSCALGALIAAEGSWLWQGSQRPDGKSRLQQLNVIVRTGLPNREESRQSGNGLRGGEGAPHRHTDINCISFIGAENATVLQLEVSATGGDPASLVISTRPREQDLLAPASMNFARHWLADCLTNHPNCPRSFETKQMPSRLLDVSDNREGGRLRLRVCEEGDTLQYAALSYCWGSNVQDHALTVATEAEWLAPGCSLHELPALIQDAVKVTRGLGLSFLWIDSLCIIQDSETDKTRELSKMLSIYENACVTICIADRDCSSSFLLHAKSEAPPTGKAFQPLALPWAFGTDQIGTIMVDKFVSYSDKISASRISRRGWTLQERLISPRLLIYSNDPDVMFWDCPSLLDASGGYKPERSTIPRLDHSKGVGRLSADLLSAVPKPRSPPAIQDINSGYFIRGWFEGGLKMISDSIIGRPPPEPTIRRVDSGSGMGEYGELFQEWLGIIEDFSQRELSRDTDRLPAISGLASKFGRTLDKTGYIAGHWIDPANDYRNFIRSLTWTQVSSTDLKHPAGPKEYLAPSWSWAKAFVPVRWAWRESRTASRIKIIGFKSLLQNEQLPYGRVLPGTFIEVEGALLPLEATLDATDGWCGRVIDSRSTSFKHRIIWDSGETPEASARGRPVSKKVKYLHVVGVYGLVLERTKREEGIDVLRRVGHIIGMPAPVNTRAETRMRLV</sequence>
<accession>A0A8K0X6R8</accession>
<dbReference type="InterPro" id="IPR010730">
    <property type="entry name" value="HET"/>
</dbReference>
<evidence type="ECO:0000259" key="2">
    <source>
        <dbReference type="Pfam" id="PF06985"/>
    </source>
</evidence>
<proteinExistence type="predicted"/>
<name>A0A8K0X6R8_9PEZI</name>
<dbReference type="OrthoDB" id="3770080at2759"/>
<dbReference type="PANTHER" id="PTHR33112">
    <property type="entry name" value="DOMAIN PROTEIN, PUTATIVE-RELATED"/>
    <property type="match status" value="1"/>
</dbReference>
<reference evidence="3" key="1">
    <citation type="journal article" date="2021" name="Nat. Commun.">
        <title>Genetic determinants of endophytism in the Arabidopsis root mycobiome.</title>
        <authorList>
            <person name="Mesny F."/>
            <person name="Miyauchi S."/>
            <person name="Thiergart T."/>
            <person name="Pickel B."/>
            <person name="Atanasova L."/>
            <person name="Karlsson M."/>
            <person name="Huettel B."/>
            <person name="Barry K.W."/>
            <person name="Haridas S."/>
            <person name="Chen C."/>
            <person name="Bauer D."/>
            <person name="Andreopoulos W."/>
            <person name="Pangilinan J."/>
            <person name="LaButti K."/>
            <person name="Riley R."/>
            <person name="Lipzen A."/>
            <person name="Clum A."/>
            <person name="Drula E."/>
            <person name="Henrissat B."/>
            <person name="Kohler A."/>
            <person name="Grigoriev I.V."/>
            <person name="Martin F.M."/>
            <person name="Hacquard S."/>
        </authorList>
    </citation>
    <scope>NUCLEOTIDE SEQUENCE</scope>
    <source>
        <strain evidence="3">MPI-CAGE-AT-0016</strain>
    </source>
</reference>